<dbReference type="SMART" id="SM00382">
    <property type="entry name" value="AAA"/>
    <property type="match status" value="1"/>
</dbReference>
<dbReference type="PROSITE" id="PS50893">
    <property type="entry name" value="ABC_TRANSPORTER_2"/>
    <property type="match status" value="1"/>
</dbReference>
<feature type="domain" description="ABC transmembrane type-1" evidence="10">
    <location>
        <begin position="125"/>
        <end position="284"/>
    </location>
</feature>
<evidence type="ECO:0000256" key="2">
    <source>
        <dbReference type="ARBA" id="ARBA00022448"/>
    </source>
</evidence>
<evidence type="ECO:0000256" key="7">
    <source>
        <dbReference type="ARBA" id="ARBA00023136"/>
    </source>
</evidence>
<feature type="domain" description="ABC transporter" evidence="9">
    <location>
        <begin position="342"/>
        <end position="598"/>
    </location>
</feature>
<proteinExistence type="inferred from homology"/>
<keyword evidence="7 8" id="KW-0472">Membrane</keyword>
<dbReference type="PROSITE" id="PS00211">
    <property type="entry name" value="ABC_TRANSPORTER_1"/>
    <property type="match status" value="1"/>
</dbReference>
<evidence type="ECO:0000259" key="9">
    <source>
        <dbReference type="PROSITE" id="PS50893"/>
    </source>
</evidence>
<dbReference type="Pfam" id="PF05992">
    <property type="entry name" value="SbmA_BacA"/>
    <property type="match status" value="1"/>
</dbReference>
<dbReference type="InterPro" id="IPR011527">
    <property type="entry name" value="ABC1_TM_dom"/>
</dbReference>
<evidence type="ECO:0000256" key="4">
    <source>
        <dbReference type="ARBA" id="ARBA00022741"/>
    </source>
</evidence>
<protein>
    <submittedName>
        <fullName evidence="11">G7149 protein</fullName>
    </submittedName>
</protein>
<dbReference type="PROSITE" id="PS50929">
    <property type="entry name" value="ABC_TM1F"/>
    <property type="match status" value="1"/>
</dbReference>
<dbReference type="SUPFAM" id="SSF52540">
    <property type="entry name" value="P-loop containing nucleoside triphosphate hydrolases"/>
    <property type="match status" value="1"/>
</dbReference>
<keyword evidence="2" id="KW-0813">Transport</keyword>
<keyword evidence="3 8" id="KW-0812">Transmembrane</keyword>
<keyword evidence="5" id="KW-0067">ATP-binding</keyword>
<dbReference type="EMBL" id="CAXHTA020000010">
    <property type="protein sequence ID" value="CAL5224458.1"/>
    <property type="molecule type" value="Genomic_DNA"/>
</dbReference>
<evidence type="ECO:0000259" key="10">
    <source>
        <dbReference type="PROSITE" id="PS50929"/>
    </source>
</evidence>
<evidence type="ECO:0000256" key="6">
    <source>
        <dbReference type="ARBA" id="ARBA00022989"/>
    </source>
</evidence>
<dbReference type="InterPro" id="IPR017871">
    <property type="entry name" value="ABC_transporter-like_CS"/>
</dbReference>
<dbReference type="Proteomes" id="UP001497392">
    <property type="component" value="Unassembled WGS sequence"/>
</dbReference>
<dbReference type="InterPro" id="IPR009248">
    <property type="entry name" value="SbmA_BacA"/>
</dbReference>
<evidence type="ECO:0000256" key="1">
    <source>
        <dbReference type="ARBA" id="ARBA00008575"/>
    </source>
</evidence>
<comment type="caution">
    <text evidence="11">The sequence shown here is derived from an EMBL/GenBank/DDBJ whole genome shotgun (WGS) entry which is preliminary data.</text>
</comment>
<keyword evidence="6 8" id="KW-1133">Transmembrane helix</keyword>
<organism evidence="11 12">
    <name type="scientific">Coccomyxa viridis</name>
    <dbReference type="NCBI Taxonomy" id="1274662"/>
    <lineage>
        <taxon>Eukaryota</taxon>
        <taxon>Viridiplantae</taxon>
        <taxon>Chlorophyta</taxon>
        <taxon>core chlorophytes</taxon>
        <taxon>Trebouxiophyceae</taxon>
        <taxon>Trebouxiophyceae incertae sedis</taxon>
        <taxon>Coccomyxaceae</taxon>
        <taxon>Coccomyxa</taxon>
    </lineage>
</organism>
<dbReference type="SUPFAM" id="SSF90123">
    <property type="entry name" value="ABC transporter transmembrane region"/>
    <property type="match status" value="1"/>
</dbReference>
<feature type="transmembrane region" description="Helical" evidence="8">
    <location>
        <begin position="63"/>
        <end position="79"/>
    </location>
</feature>
<dbReference type="Pfam" id="PF06472">
    <property type="entry name" value="ABC_membrane_2"/>
    <property type="match status" value="1"/>
</dbReference>
<dbReference type="InterPro" id="IPR050835">
    <property type="entry name" value="ABC_transporter_sub-D"/>
</dbReference>
<dbReference type="PANTHER" id="PTHR11384">
    <property type="entry name" value="ATP-BINDING CASSETTE, SUB-FAMILY D MEMBER"/>
    <property type="match status" value="1"/>
</dbReference>
<sequence length="599" mass="65377">MLVQLGVPYWQDPEEGKKARWALAGVIALTLGQTGVSVLFNFLGRDFFNALSQKDAERFTQMLFKWLGGIALGVPVFVYRDYLQSRLSLEWRDYMTRKLTEDYFRNTTFYQIQSGAMIDNPDQRVDLISFSGILYSIYPPLFLALLVYSIGGTGTSLFLGRKLVGLNFQQEAQEANFRFGLVRVRENAESIAFYNGEASEAKLLFQRLSAVVVNYGQLLVTSRNLSFFTSFYRFLIQVLPAAVVAPLYFRGEIEFGVINQSSSAFNHILTDVSLVVYQIEALAGFSAIIDRLGEFSEVVETFASPDQGSADASGNGSSAPQRIELIDVPTATQHSPAGQPLLRLEGVTLRIPDGSRTLVDSLDVEVAPGESLLVVGPSGAGKTSLLRAIAGLWSSGSGKITRHALASHQRYGKAVSADGSGGDILFVPQRPYMVLGTLREQLLYPTWPTGANSKDVAHARRPPGDDELREVLAQVRLSPLLQRSSQAPSNGNSAAAAGLDCQADWAAMLSLGEQQRLAFGRILLSKPKLVLMDEATSALDIDNEEHLYKSIAEAGVTFVSIGHRPSLASFHQKVLRINVSGSQDANDSPKPVWELANAA</sequence>
<evidence type="ECO:0000256" key="8">
    <source>
        <dbReference type="SAM" id="Phobius"/>
    </source>
</evidence>
<evidence type="ECO:0000313" key="11">
    <source>
        <dbReference type="EMBL" id="CAL5224458.1"/>
    </source>
</evidence>
<dbReference type="CDD" id="cd03223">
    <property type="entry name" value="ABCD_peroxisomal_ALDP"/>
    <property type="match status" value="1"/>
</dbReference>
<dbReference type="Gene3D" id="1.20.1560.10">
    <property type="entry name" value="ABC transporter type 1, transmembrane domain"/>
    <property type="match status" value="1"/>
</dbReference>
<comment type="similarity">
    <text evidence="1">Belongs to the ABC transporter superfamily. ABCD family. Peroxisomal fatty acyl CoA transporter (TC 3.A.1.203) subfamily.</text>
</comment>
<keyword evidence="4" id="KW-0547">Nucleotide-binding</keyword>
<dbReference type="Pfam" id="PF00005">
    <property type="entry name" value="ABC_tran"/>
    <property type="match status" value="1"/>
</dbReference>
<feature type="transmembrane region" description="Helical" evidence="8">
    <location>
        <begin position="20"/>
        <end position="43"/>
    </location>
</feature>
<dbReference type="InterPro" id="IPR003593">
    <property type="entry name" value="AAA+_ATPase"/>
</dbReference>
<keyword evidence="12" id="KW-1185">Reference proteome</keyword>
<dbReference type="Gene3D" id="3.40.50.300">
    <property type="entry name" value="P-loop containing nucleotide triphosphate hydrolases"/>
    <property type="match status" value="1"/>
</dbReference>
<evidence type="ECO:0000256" key="5">
    <source>
        <dbReference type="ARBA" id="ARBA00022840"/>
    </source>
</evidence>
<evidence type="ECO:0000313" key="12">
    <source>
        <dbReference type="Proteomes" id="UP001497392"/>
    </source>
</evidence>
<gene>
    <name evidence="11" type="primary">g7149</name>
    <name evidence="11" type="ORF">VP750_LOCUS6117</name>
</gene>
<dbReference type="InterPro" id="IPR003439">
    <property type="entry name" value="ABC_transporter-like_ATP-bd"/>
</dbReference>
<feature type="transmembrane region" description="Helical" evidence="8">
    <location>
        <begin position="137"/>
        <end position="159"/>
    </location>
</feature>
<reference evidence="11 12" key="1">
    <citation type="submission" date="2024-06" db="EMBL/GenBank/DDBJ databases">
        <authorList>
            <person name="Kraege A."/>
            <person name="Thomma B."/>
        </authorList>
    </citation>
    <scope>NUCLEOTIDE SEQUENCE [LARGE SCALE GENOMIC DNA]</scope>
</reference>
<dbReference type="InterPro" id="IPR027417">
    <property type="entry name" value="P-loop_NTPase"/>
</dbReference>
<evidence type="ECO:0000256" key="3">
    <source>
        <dbReference type="ARBA" id="ARBA00022692"/>
    </source>
</evidence>
<dbReference type="PANTHER" id="PTHR11384:SF59">
    <property type="entry name" value="LYSOSOMAL COBALAMIN TRANSPORTER ABCD4"/>
    <property type="match status" value="1"/>
</dbReference>
<dbReference type="InterPro" id="IPR036640">
    <property type="entry name" value="ABC1_TM_sf"/>
</dbReference>
<name>A0ABP1G1Z2_9CHLO</name>
<accession>A0ABP1G1Z2</accession>